<dbReference type="EMBL" id="JAHFXF010001120">
    <property type="protein sequence ID" value="KAG9675653.1"/>
    <property type="molecule type" value="Genomic_DNA"/>
</dbReference>
<comment type="caution">
    <text evidence="1">The sequence shown here is derived from an EMBL/GenBank/DDBJ whole genome shotgun (WGS) entry which is preliminary data.</text>
</comment>
<dbReference type="AlphaFoldDB" id="A0A9P8J0X2"/>
<feature type="non-terminal residue" evidence="1">
    <location>
        <position position="276"/>
    </location>
</feature>
<dbReference type="Proteomes" id="UP000779574">
    <property type="component" value="Unassembled WGS sequence"/>
</dbReference>
<reference evidence="1" key="2">
    <citation type="submission" date="2021-08" db="EMBL/GenBank/DDBJ databases">
        <authorList>
            <person name="Gostincar C."/>
            <person name="Sun X."/>
            <person name="Song Z."/>
            <person name="Gunde-Cimerman N."/>
        </authorList>
    </citation>
    <scope>NUCLEOTIDE SEQUENCE</scope>
    <source>
        <strain evidence="1">EXF-9911</strain>
    </source>
</reference>
<reference evidence="1" key="1">
    <citation type="journal article" date="2021" name="J Fungi (Basel)">
        <title>Virulence traits and population genomics of the black yeast Aureobasidium melanogenum.</title>
        <authorList>
            <person name="Cernosa A."/>
            <person name="Sun X."/>
            <person name="Gostincar C."/>
            <person name="Fang C."/>
            <person name="Gunde-Cimerman N."/>
            <person name="Song Z."/>
        </authorList>
    </citation>
    <scope>NUCLEOTIDE SEQUENCE</scope>
    <source>
        <strain evidence="1">EXF-9911</strain>
    </source>
</reference>
<name>A0A9P8J0X2_AURME</name>
<sequence>MIHSPNFDPSEQTKVMAAHLQRYEERATDSNKRTFHRVLDMISATEGDDAMHLDILATHMGRDSRIHCDQKTWPGDMRLEQEIVRPSDLKTSEDWISSGVYCLYEAESVTEFLQDLKIAVRNNADRDLLGIAAETFDLPAEFCEFARQCGGIFYENYDRTKFTCPFGSQFYRPEDMAVPLEEMASIGFSDDYYFEVAAGWRVGDNELTTSLYYMLCRVTADMNERWKWKIGYFDYDIPDCYLWENLSEFLSGTPTVMIVFPGKMSKKQLLCFIEDV</sequence>
<evidence type="ECO:0000313" key="2">
    <source>
        <dbReference type="Proteomes" id="UP000779574"/>
    </source>
</evidence>
<organism evidence="1 2">
    <name type="scientific">Aureobasidium melanogenum</name>
    <name type="common">Aureobasidium pullulans var. melanogenum</name>
    <dbReference type="NCBI Taxonomy" id="46634"/>
    <lineage>
        <taxon>Eukaryota</taxon>
        <taxon>Fungi</taxon>
        <taxon>Dikarya</taxon>
        <taxon>Ascomycota</taxon>
        <taxon>Pezizomycotina</taxon>
        <taxon>Dothideomycetes</taxon>
        <taxon>Dothideomycetidae</taxon>
        <taxon>Dothideales</taxon>
        <taxon>Saccotheciaceae</taxon>
        <taxon>Aureobasidium</taxon>
    </lineage>
</organism>
<dbReference type="OrthoDB" id="3865171at2759"/>
<proteinExistence type="predicted"/>
<gene>
    <name evidence="1" type="ORF">KCU76_g16107</name>
</gene>
<protein>
    <submittedName>
        <fullName evidence="1">Uncharacterized protein</fullName>
    </submittedName>
</protein>
<accession>A0A9P8J0X2</accession>
<evidence type="ECO:0000313" key="1">
    <source>
        <dbReference type="EMBL" id="KAG9675653.1"/>
    </source>
</evidence>